<gene>
    <name evidence="1" type="ordered locus">Oweho_2421</name>
</gene>
<evidence type="ECO:0008006" key="3">
    <source>
        <dbReference type="Google" id="ProtNLM"/>
    </source>
</evidence>
<reference evidence="1 2" key="1">
    <citation type="journal article" date="2012" name="Stand. Genomic Sci.">
        <title>Genome sequence of the orange-pigmented seawater bacterium Owenweeksia hongkongensis type strain (UST20020801(T)).</title>
        <authorList>
            <person name="Riedel T."/>
            <person name="Held B."/>
            <person name="Nolan M."/>
            <person name="Lucas S."/>
            <person name="Lapidus A."/>
            <person name="Tice H."/>
            <person name="Del Rio T.G."/>
            <person name="Cheng J.F."/>
            <person name="Han C."/>
            <person name="Tapia R."/>
            <person name="Goodwin L.A."/>
            <person name="Pitluck S."/>
            <person name="Liolios K."/>
            <person name="Mavromatis K."/>
            <person name="Pagani I."/>
            <person name="Ivanova N."/>
            <person name="Mikhailova N."/>
            <person name="Pati A."/>
            <person name="Chen A."/>
            <person name="Palaniappan K."/>
            <person name="Rohde M."/>
            <person name="Tindall B.J."/>
            <person name="Detter J.C."/>
            <person name="Goker M."/>
            <person name="Woyke T."/>
            <person name="Bristow J."/>
            <person name="Eisen J.A."/>
            <person name="Markowitz V."/>
            <person name="Hugenholtz P."/>
            <person name="Klenk H.P."/>
            <person name="Kyrpides N.C."/>
        </authorList>
    </citation>
    <scope>NUCLEOTIDE SEQUENCE</scope>
    <source>
        <strain evidence="2">DSM 17368 / JCM 12287 / NRRL B-23963</strain>
    </source>
</reference>
<keyword evidence="2" id="KW-1185">Reference proteome</keyword>
<dbReference type="PATRIC" id="fig|926562.3.peg.2437"/>
<dbReference type="KEGG" id="oho:Oweho_2421"/>
<dbReference type="eggNOG" id="COG2207">
    <property type="taxonomic scope" value="Bacteria"/>
</dbReference>
<dbReference type="Proteomes" id="UP000005631">
    <property type="component" value="Chromosome"/>
</dbReference>
<dbReference type="AlphaFoldDB" id="G8R726"/>
<proteinExistence type="predicted"/>
<evidence type="ECO:0000313" key="1">
    <source>
        <dbReference type="EMBL" id="AEV33391.1"/>
    </source>
</evidence>
<dbReference type="OrthoDB" id="8418771at2"/>
<accession>G8R726</accession>
<dbReference type="RefSeq" id="WP_014202740.1">
    <property type="nucleotide sequence ID" value="NC_016599.1"/>
</dbReference>
<dbReference type="HOGENOM" id="CLU_152583_0_0_10"/>
<dbReference type="EMBL" id="CP003156">
    <property type="protein sequence ID" value="AEV33391.1"/>
    <property type="molecule type" value="Genomic_DNA"/>
</dbReference>
<sequence>MDNQYGTLSEATNALQKKGYELDFTFKPEAIVCKAINKTYEPEDFHIDEFHRFEGMSNPDDMSVVYAVTTIDGNKGMLIDAYGAYSSLSQKMAQKIRMH</sequence>
<name>G8R726_OWEHD</name>
<protein>
    <recommendedName>
        <fullName evidence="3">Phosphoribosylpyrophosphate synthetase</fullName>
    </recommendedName>
</protein>
<organism evidence="1 2">
    <name type="scientific">Owenweeksia hongkongensis (strain DSM 17368 / CIP 108786 / JCM 12287 / NRRL B-23963 / UST20020801)</name>
    <dbReference type="NCBI Taxonomy" id="926562"/>
    <lineage>
        <taxon>Bacteria</taxon>
        <taxon>Pseudomonadati</taxon>
        <taxon>Bacteroidota</taxon>
        <taxon>Flavobacteriia</taxon>
        <taxon>Flavobacteriales</taxon>
        <taxon>Owenweeksiaceae</taxon>
        <taxon>Owenweeksia</taxon>
    </lineage>
</organism>
<dbReference type="STRING" id="926562.Oweho_2421"/>
<evidence type="ECO:0000313" key="2">
    <source>
        <dbReference type="Proteomes" id="UP000005631"/>
    </source>
</evidence>